<dbReference type="AlphaFoldDB" id="A0A7R9HWK0"/>
<dbReference type="SUPFAM" id="SSF55753">
    <property type="entry name" value="Actin depolymerizing proteins"/>
    <property type="match status" value="1"/>
</dbReference>
<dbReference type="GO" id="GO:0030042">
    <property type="term" value="P:actin filament depolymerization"/>
    <property type="evidence" value="ECO:0007669"/>
    <property type="project" value="InterPro"/>
</dbReference>
<protein>
    <recommendedName>
        <fullName evidence="3">ADF-H domain-containing protein</fullName>
    </recommendedName>
</protein>
<name>A0A7R9HWK0_9NEOP</name>
<dbReference type="InterPro" id="IPR002108">
    <property type="entry name" value="ADF-H"/>
</dbReference>
<dbReference type="GO" id="GO:0015629">
    <property type="term" value="C:actin cytoskeleton"/>
    <property type="evidence" value="ECO:0007669"/>
    <property type="project" value="InterPro"/>
</dbReference>
<gene>
    <name evidence="4" type="ORF">TBIB3V08_LOCUS1494</name>
</gene>
<dbReference type="GO" id="GO:0003779">
    <property type="term" value="F:actin binding"/>
    <property type="evidence" value="ECO:0007669"/>
    <property type="project" value="UniProtKB-KW"/>
</dbReference>
<proteinExistence type="inferred from homology"/>
<comment type="similarity">
    <text evidence="1">Belongs to the actin-binding proteins ADF family.</text>
</comment>
<organism evidence="4">
    <name type="scientific">Timema bartmani</name>
    <dbReference type="NCBI Taxonomy" id="61472"/>
    <lineage>
        <taxon>Eukaryota</taxon>
        <taxon>Metazoa</taxon>
        <taxon>Ecdysozoa</taxon>
        <taxon>Arthropoda</taxon>
        <taxon>Hexapoda</taxon>
        <taxon>Insecta</taxon>
        <taxon>Pterygota</taxon>
        <taxon>Neoptera</taxon>
        <taxon>Polyneoptera</taxon>
        <taxon>Phasmatodea</taxon>
        <taxon>Timematodea</taxon>
        <taxon>Timematoidea</taxon>
        <taxon>Timematidae</taxon>
        <taxon>Timema</taxon>
    </lineage>
</organism>
<accession>A0A7R9HWK0</accession>
<evidence type="ECO:0000259" key="3">
    <source>
        <dbReference type="PROSITE" id="PS51263"/>
    </source>
</evidence>
<dbReference type="EMBL" id="OD564551">
    <property type="protein sequence ID" value="CAD7438909.1"/>
    <property type="molecule type" value="Genomic_DNA"/>
</dbReference>
<dbReference type="InterPro" id="IPR017904">
    <property type="entry name" value="ADF/Cofilin"/>
</dbReference>
<dbReference type="FunFam" id="3.40.20.10:FF:000044">
    <property type="entry name" value="Cofilin/actin-depolymerizing factor homolog"/>
    <property type="match status" value="1"/>
</dbReference>
<evidence type="ECO:0000256" key="1">
    <source>
        <dbReference type="ARBA" id="ARBA00006844"/>
    </source>
</evidence>
<dbReference type="Pfam" id="PF00241">
    <property type="entry name" value="Cofilin_ADF"/>
    <property type="match status" value="1"/>
</dbReference>
<reference evidence="4" key="1">
    <citation type="submission" date="2020-11" db="EMBL/GenBank/DDBJ databases">
        <authorList>
            <person name="Tran Van P."/>
        </authorList>
    </citation>
    <scope>NUCLEOTIDE SEQUENCE</scope>
</reference>
<dbReference type="PROSITE" id="PS51263">
    <property type="entry name" value="ADF_H"/>
    <property type="match status" value="1"/>
</dbReference>
<sequence>MAVLVKLGQSAGCCGHKVRGKVRTILCCGHKVRGKWAVFKTADVDVLNDLLAPSPEVKSPPLTPLASGVTVSDSCKTTYEEIKKDKKHRYVVFFIRDEKQIDVEYIGERNAGYDQFLEDLQKSGVGECRYGLYDFEYTHQCQGTSEASKKQKLFLMSWCPDTAKVKKKMLYSSSFDALKKSLVGVQKYIQDLVEATDLSEASEEAVEEKLRATDRQ</sequence>
<dbReference type="InterPro" id="IPR029006">
    <property type="entry name" value="ADF-H/Gelsolin-like_dom_sf"/>
</dbReference>
<keyword evidence="2" id="KW-0009">Actin-binding</keyword>
<dbReference type="SMART" id="SM00102">
    <property type="entry name" value="ADF"/>
    <property type="match status" value="1"/>
</dbReference>
<dbReference type="CDD" id="cd11286">
    <property type="entry name" value="ADF_cofilin_like"/>
    <property type="match status" value="1"/>
</dbReference>
<dbReference type="Gene3D" id="3.40.20.10">
    <property type="entry name" value="Severin"/>
    <property type="match status" value="1"/>
</dbReference>
<evidence type="ECO:0000256" key="2">
    <source>
        <dbReference type="ARBA" id="ARBA00023203"/>
    </source>
</evidence>
<evidence type="ECO:0000313" key="4">
    <source>
        <dbReference type="EMBL" id="CAD7438909.1"/>
    </source>
</evidence>
<feature type="domain" description="ADF-H" evidence="3">
    <location>
        <begin position="68"/>
        <end position="211"/>
    </location>
</feature>
<dbReference type="PANTHER" id="PTHR11913">
    <property type="entry name" value="COFILIN-RELATED"/>
    <property type="match status" value="1"/>
</dbReference>